<comment type="similarity">
    <text evidence="1 5">Belongs to the peptidase S8 family.</text>
</comment>
<evidence type="ECO:0000313" key="7">
    <source>
        <dbReference type="EMBL" id="QIN80176.1"/>
    </source>
</evidence>
<dbReference type="EMBL" id="CP045121">
    <property type="protein sequence ID" value="QIN80176.1"/>
    <property type="molecule type" value="Genomic_DNA"/>
</dbReference>
<keyword evidence="4" id="KW-0720">Serine protease</keyword>
<comment type="caution">
    <text evidence="5">Lacks conserved residue(s) required for the propagation of feature annotation.</text>
</comment>
<dbReference type="GO" id="GO:0006508">
    <property type="term" value="P:proteolysis"/>
    <property type="evidence" value="ECO:0007669"/>
    <property type="project" value="UniProtKB-KW"/>
</dbReference>
<keyword evidence="2" id="KW-0645">Protease</keyword>
<dbReference type="Proteomes" id="UP000502706">
    <property type="component" value="Chromosome"/>
</dbReference>
<dbReference type="PROSITE" id="PS00136">
    <property type="entry name" value="SUBTILASE_ASP"/>
    <property type="match status" value="1"/>
</dbReference>
<evidence type="ECO:0000256" key="1">
    <source>
        <dbReference type="ARBA" id="ARBA00011073"/>
    </source>
</evidence>
<dbReference type="InterPro" id="IPR036852">
    <property type="entry name" value="Peptidase_S8/S53_dom_sf"/>
</dbReference>
<evidence type="ECO:0000256" key="4">
    <source>
        <dbReference type="ARBA" id="ARBA00022825"/>
    </source>
</evidence>
<dbReference type="AlphaFoldDB" id="A0A6G8Q127"/>
<protein>
    <submittedName>
        <fullName evidence="7">S8 family serine peptidase</fullName>
    </submittedName>
</protein>
<dbReference type="PRINTS" id="PR00723">
    <property type="entry name" value="SUBTILISIN"/>
</dbReference>
<evidence type="ECO:0000256" key="3">
    <source>
        <dbReference type="ARBA" id="ARBA00022801"/>
    </source>
</evidence>
<dbReference type="PROSITE" id="PS00137">
    <property type="entry name" value="SUBTILASE_HIS"/>
    <property type="match status" value="1"/>
</dbReference>
<dbReference type="InterPro" id="IPR051048">
    <property type="entry name" value="Peptidase_S8/S53_subtilisin"/>
</dbReference>
<evidence type="ECO:0000313" key="8">
    <source>
        <dbReference type="Proteomes" id="UP000502706"/>
    </source>
</evidence>
<dbReference type="InterPro" id="IPR023827">
    <property type="entry name" value="Peptidase_S8_Asp-AS"/>
</dbReference>
<organism evidence="7 8">
    <name type="scientific">Rubrobacter marinus</name>
    <dbReference type="NCBI Taxonomy" id="2653852"/>
    <lineage>
        <taxon>Bacteria</taxon>
        <taxon>Bacillati</taxon>
        <taxon>Actinomycetota</taxon>
        <taxon>Rubrobacteria</taxon>
        <taxon>Rubrobacterales</taxon>
        <taxon>Rubrobacteraceae</taxon>
        <taxon>Rubrobacter</taxon>
    </lineage>
</organism>
<name>A0A6G8Q127_9ACTN</name>
<dbReference type="InterPro" id="IPR022398">
    <property type="entry name" value="Peptidase_S8_His-AS"/>
</dbReference>
<dbReference type="PANTHER" id="PTHR43399">
    <property type="entry name" value="SUBTILISIN-RELATED"/>
    <property type="match status" value="1"/>
</dbReference>
<evidence type="ECO:0000256" key="2">
    <source>
        <dbReference type="ARBA" id="ARBA00022670"/>
    </source>
</evidence>
<proteinExistence type="inferred from homology"/>
<reference evidence="7 8" key="1">
    <citation type="submission" date="2019-10" db="EMBL/GenBank/DDBJ databases">
        <title>Rubrobacter sp nov SCSIO 52915 isolated from a deep-sea sediment in the South China Sea.</title>
        <authorList>
            <person name="Chen R.W."/>
        </authorList>
    </citation>
    <scope>NUCLEOTIDE SEQUENCE [LARGE SCALE GENOMIC DNA]</scope>
    <source>
        <strain evidence="7 8">SCSIO 52915</strain>
    </source>
</reference>
<dbReference type="InterPro" id="IPR000209">
    <property type="entry name" value="Peptidase_S8/S53_dom"/>
</dbReference>
<dbReference type="PANTHER" id="PTHR43399:SF4">
    <property type="entry name" value="CELL WALL-ASSOCIATED PROTEASE"/>
    <property type="match status" value="1"/>
</dbReference>
<dbReference type="KEGG" id="rmar:GBA65_18500"/>
<keyword evidence="3" id="KW-0378">Hydrolase</keyword>
<dbReference type="InterPro" id="IPR015500">
    <property type="entry name" value="Peptidase_S8_subtilisin-rel"/>
</dbReference>
<keyword evidence="8" id="KW-1185">Reference proteome</keyword>
<dbReference type="Pfam" id="PF00082">
    <property type="entry name" value="Peptidase_S8"/>
    <property type="match status" value="1"/>
</dbReference>
<gene>
    <name evidence="7" type="ORF">GBA65_18500</name>
</gene>
<dbReference type="Gene3D" id="3.40.50.200">
    <property type="entry name" value="Peptidase S8/S53 domain"/>
    <property type="match status" value="1"/>
</dbReference>
<dbReference type="PROSITE" id="PS51892">
    <property type="entry name" value="SUBTILASE"/>
    <property type="match status" value="1"/>
</dbReference>
<feature type="domain" description="Peptidase S8/S53" evidence="6">
    <location>
        <begin position="160"/>
        <end position="229"/>
    </location>
</feature>
<accession>A0A6G8Q127</accession>
<evidence type="ECO:0000259" key="6">
    <source>
        <dbReference type="Pfam" id="PF00082"/>
    </source>
</evidence>
<dbReference type="SUPFAM" id="SSF52743">
    <property type="entry name" value="Subtilisin-like"/>
    <property type="match status" value="1"/>
</dbReference>
<dbReference type="GO" id="GO:0004252">
    <property type="term" value="F:serine-type endopeptidase activity"/>
    <property type="evidence" value="ECO:0007669"/>
    <property type="project" value="InterPro"/>
</dbReference>
<sequence length="235" mass="24437">MRLTTVVLAFVFGFALFLFTQVGAWGQAGDAPPGGAVEAEDGEVYAAARLVVTYEEGAPEAAEEGAVEEVEGKVQEEIAPLDAEVVALPEVADEQPGEARQDALEQARQELESEPGVEEVSFDYLRRPTYTPNDAGFPEQYGLKKPGFPQAWGSSRGDDGDGVRIAVVDTGIDAGHPDLRGKVAAQRDFVDGDGIAEDDAEGHGTHVAGIAAAATNNRAGIAGGCPTASSSSPRP</sequence>
<evidence type="ECO:0000256" key="5">
    <source>
        <dbReference type="PROSITE-ProRule" id="PRU01240"/>
    </source>
</evidence>